<organism evidence="1 2">
    <name type="scientific">Corynebacterium minutissimum</name>
    <dbReference type="NCBI Taxonomy" id="38301"/>
    <lineage>
        <taxon>Bacteria</taxon>
        <taxon>Bacillati</taxon>
        <taxon>Actinomycetota</taxon>
        <taxon>Actinomycetes</taxon>
        <taxon>Mycobacteriales</taxon>
        <taxon>Corynebacteriaceae</taxon>
        <taxon>Corynebacterium</taxon>
    </lineage>
</organism>
<protein>
    <submittedName>
        <fullName evidence="1">Mu-like prophage protein gp29</fullName>
    </submittedName>
</protein>
<name>A0A376CW06_9CORY</name>
<accession>A0A376CW06</accession>
<dbReference type="Proteomes" id="UP000254287">
    <property type="component" value="Unassembled WGS sequence"/>
</dbReference>
<proteinExistence type="predicted"/>
<dbReference type="RefSeq" id="WP_239121782.1">
    <property type="nucleotide sequence ID" value="NZ_CP069533.1"/>
</dbReference>
<dbReference type="EMBL" id="UFXP01000001">
    <property type="protein sequence ID" value="STC76410.1"/>
    <property type="molecule type" value="Genomic_DNA"/>
</dbReference>
<evidence type="ECO:0000313" key="2">
    <source>
        <dbReference type="Proteomes" id="UP000254287"/>
    </source>
</evidence>
<reference evidence="1 2" key="1">
    <citation type="submission" date="2018-06" db="EMBL/GenBank/DDBJ databases">
        <authorList>
            <consortium name="Pathogen Informatics"/>
            <person name="Doyle S."/>
        </authorList>
    </citation>
    <scope>NUCLEOTIDE SEQUENCE [LARGE SCALE GENOMIC DNA]</scope>
    <source>
        <strain evidence="1 2">NCTC10289</strain>
    </source>
</reference>
<sequence length="448" mass="49353">MEPIVRREVGAARTVSNTALAEDNWALRFPASSRVFAKMGREDAQVKSVLRAVMLPIRRATWYLEPNGAPDEVVSLVAEDLRMQVKGEDPNKPVAARTGRVSWEKHLEDALRALQFGHMFFEQVYAPGRDGRDHLVKLAPRWPGTITDIQVAADGGLASIKQRAAAGVKNAESVEIPVSRLVGYVFDDVGSQWIGQSVLRPAYKHWKLRDELLRMELNAIDRNSMGVPVYEGSELALDPDTDLKNGQKIVQSFRAGKSSGASIPAKAKLSLVGVSGQVMSPREAITYHDNMIAKSVLAHFLNLEGKGGSYALAETQSDLFIQSLQTTAEWIADVATQHVVEDLVRVAFPEHDGLMPRITLDPIASKKEIQPGDLAQLKNAGLILADKDLEEDLRRRYVLPPKQRLTDALQSKKDLQTLEEQFGVTLSSQDEVPTDSALATLKSLRSNP</sequence>
<dbReference type="AlphaFoldDB" id="A0A376CW06"/>
<evidence type="ECO:0000313" key="1">
    <source>
        <dbReference type="EMBL" id="STC76410.1"/>
    </source>
</evidence>
<dbReference type="InterPro" id="IPR009279">
    <property type="entry name" value="Portal_Mu"/>
</dbReference>
<dbReference type="Pfam" id="PF06074">
    <property type="entry name" value="Portal_Mu"/>
    <property type="match status" value="1"/>
</dbReference>
<gene>
    <name evidence="1" type="ORF">NCTC10289_00957</name>
</gene>